<accession>A0ABI7WB47</accession>
<keyword evidence="6" id="KW-0378">Hydrolase</keyword>
<dbReference type="SUPFAM" id="SSF102712">
    <property type="entry name" value="JAB1/MPN domain"/>
    <property type="match status" value="1"/>
</dbReference>
<dbReference type="PANTHER" id="PTHR12947:SF7">
    <property type="entry name" value="AMSH-LIKE PROTEASE"/>
    <property type="match status" value="1"/>
</dbReference>
<evidence type="ECO:0000256" key="2">
    <source>
        <dbReference type="ARBA" id="ARBA00010981"/>
    </source>
</evidence>
<dbReference type="GeneTree" id="ENSGT00940000153710"/>
<evidence type="ECO:0000259" key="10">
    <source>
        <dbReference type="PROSITE" id="PS50249"/>
    </source>
</evidence>
<keyword evidence="8" id="KW-0482">Metalloprotease</keyword>
<keyword evidence="3" id="KW-0645">Protease</keyword>
<comment type="similarity">
    <text evidence="2">Belongs to the peptidase M67C family.</text>
</comment>
<evidence type="ECO:0000256" key="1">
    <source>
        <dbReference type="ARBA" id="ARBA00001947"/>
    </source>
</evidence>
<evidence type="ECO:0000256" key="5">
    <source>
        <dbReference type="ARBA" id="ARBA00022786"/>
    </source>
</evidence>
<evidence type="ECO:0000256" key="7">
    <source>
        <dbReference type="ARBA" id="ARBA00022833"/>
    </source>
</evidence>
<dbReference type="SMART" id="SM00232">
    <property type="entry name" value="JAB_MPN"/>
    <property type="match status" value="1"/>
</dbReference>
<name>A0ABI7WB47_FELCA</name>
<keyword evidence="12" id="KW-1185">Reference proteome</keyword>
<evidence type="ECO:0000313" key="12">
    <source>
        <dbReference type="Proteomes" id="UP000823872"/>
    </source>
</evidence>
<dbReference type="Gene3D" id="1.20.58.80">
    <property type="entry name" value="Phosphotransferase system, lactose/cellobiose-type IIA subunit"/>
    <property type="match status" value="1"/>
</dbReference>
<dbReference type="InterPro" id="IPR044098">
    <property type="entry name" value="STAMBP/STALP-like_MPN"/>
</dbReference>
<evidence type="ECO:0000256" key="6">
    <source>
        <dbReference type="ARBA" id="ARBA00022801"/>
    </source>
</evidence>
<organism evidence="11 12">
    <name type="scientific">Felis catus</name>
    <name type="common">Cat</name>
    <name type="synonym">Felis silvestris catus</name>
    <dbReference type="NCBI Taxonomy" id="9685"/>
    <lineage>
        <taxon>Eukaryota</taxon>
        <taxon>Metazoa</taxon>
        <taxon>Chordata</taxon>
        <taxon>Craniata</taxon>
        <taxon>Vertebrata</taxon>
        <taxon>Euteleostomi</taxon>
        <taxon>Mammalia</taxon>
        <taxon>Eutheria</taxon>
        <taxon>Laurasiatheria</taxon>
        <taxon>Carnivora</taxon>
        <taxon>Feliformia</taxon>
        <taxon>Felidae</taxon>
        <taxon>Felinae</taxon>
        <taxon>Felis</taxon>
    </lineage>
</organism>
<dbReference type="PROSITE" id="PS50249">
    <property type="entry name" value="MPN"/>
    <property type="match status" value="1"/>
</dbReference>
<dbReference type="Proteomes" id="UP000823872">
    <property type="component" value="Chromosome D2"/>
</dbReference>
<dbReference type="InterPro" id="IPR037518">
    <property type="entry name" value="MPN"/>
</dbReference>
<gene>
    <name evidence="11" type="primary">STAMBPL1</name>
</gene>
<keyword evidence="7" id="KW-0862">Zinc</keyword>
<evidence type="ECO:0000256" key="3">
    <source>
        <dbReference type="ARBA" id="ARBA00022670"/>
    </source>
</evidence>
<feature type="domain" description="MPN" evidence="10">
    <location>
        <begin position="237"/>
        <end position="365"/>
    </location>
</feature>
<dbReference type="Pfam" id="PF08969">
    <property type="entry name" value="USP8_dimer"/>
    <property type="match status" value="1"/>
</dbReference>
<dbReference type="Gene3D" id="3.40.140.10">
    <property type="entry name" value="Cytidine Deaminase, domain 2"/>
    <property type="match status" value="1"/>
</dbReference>
<dbReference type="InterPro" id="IPR015063">
    <property type="entry name" value="USP8_dimer"/>
</dbReference>
<comment type="cofactor">
    <cofactor evidence="1">
        <name>Zn(2+)</name>
        <dbReference type="ChEBI" id="CHEBI:29105"/>
    </cofactor>
</comment>
<dbReference type="InterPro" id="IPR000555">
    <property type="entry name" value="JAMM/MPN+_dom"/>
</dbReference>
<evidence type="ECO:0000256" key="4">
    <source>
        <dbReference type="ARBA" id="ARBA00022723"/>
    </source>
</evidence>
<dbReference type="PANTHER" id="PTHR12947">
    <property type="entry name" value="AMSH-LIKE PROTEASE"/>
    <property type="match status" value="1"/>
</dbReference>
<dbReference type="SUPFAM" id="SSF140856">
    <property type="entry name" value="USP8 N-terminal domain-like"/>
    <property type="match status" value="1"/>
</dbReference>
<dbReference type="CDD" id="cd08066">
    <property type="entry name" value="MPN_AMSH_like"/>
    <property type="match status" value="1"/>
</dbReference>
<dbReference type="Ensembl" id="ENSFCTT00005011888.1">
    <property type="protein sequence ID" value="ENSFCTP00005007544.1"/>
    <property type="gene ID" value="ENSFCTG00005004412.1"/>
</dbReference>
<evidence type="ECO:0000313" key="11">
    <source>
        <dbReference type="Ensembl" id="ENSFCTP00005007544.1"/>
    </source>
</evidence>
<reference evidence="11 12" key="1">
    <citation type="submission" date="2021-02" db="EMBL/GenBank/DDBJ databases">
        <title>Safari Cat Assemblies.</title>
        <authorList>
            <person name="Bredemeyer K.R."/>
            <person name="Murphy W.J."/>
        </authorList>
    </citation>
    <scope>NUCLEOTIDE SEQUENCE [LARGE SCALE GENOMIC DNA]</scope>
</reference>
<evidence type="ECO:0000256" key="8">
    <source>
        <dbReference type="ARBA" id="ARBA00023049"/>
    </source>
</evidence>
<sequence>MDQPFTVNSLRKLAAMPDHTDVSLSPEERVRALSKLGCNITITEDITPRRYFRSGVEMERMASVYMEEGNLENAFVLYNKFITLFVEKLPSHRDYQQCAVPEKQDIMKNKYDAEILKRLEHQSLIEAERKRVARMRQQQLESEQFLFFEDQLKKQELARGQMRSPEPPALSEQIDGSAASCLCPRHSPSLLHVSADQPGKSDAANSASHSPPVNRALKPAATLSAVQNLVVEGLRCVVLSRDLCHKFLLLAESNTVRGVETCGILCGKLTHNEFTITHVIVPKQSAGPDYCDVENVEELFSVQDQHGLLTLGWIHTHPTQTAFLSSVDLHTHCSYQLMLPEAIAIVCSPKHKDTGIFRLTNAGMLEVSACRKKGFHPHTKDPRLFSICKHVLVKDIKITMLDLR</sequence>
<protein>
    <submittedName>
        <fullName evidence="11">STAM binding protein like 1</fullName>
    </submittedName>
</protein>
<feature type="region of interest" description="Disordered" evidence="9">
    <location>
        <begin position="192"/>
        <end position="213"/>
    </location>
</feature>
<proteinExistence type="inferred from homology"/>
<keyword evidence="5" id="KW-0833">Ubl conjugation pathway</keyword>
<dbReference type="Pfam" id="PF01398">
    <property type="entry name" value="JAB"/>
    <property type="match status" value="1"/>
</dbReference>
<evidence type="ECO:0000256" key="9">
    <source>
        <dbReference type="SAM" id="MobiDB-lite"/>
    </source>
</evidence>
<reference evidence="11" key="3">
    <citation type="submission" date="2025-09" db="UniProtKB">
        <authorList>
            <consortium name="Ensembl"/>
        </authorList>
    </citation>
    <scope>IDENTIFICATION</scope>
    <source>
        <strain evidence="11">breed Abyssinian</strain>
    </source>
</reference>
<keyword evidence="4" id="KW-0479">Metal-binding</keyword>
<reference evidence="11" key="2">
    <citation type="submission" date="2025-08" db="UniProtKB">
        <authorList>
            <consortium name="Ensembl"/>
        </authorList>
    </citation>
    <scope>IDENTIFICATION</scope>
    <source>
        <strain evidence="11">breed Abyssinian</strain>
    </source>
</reference>